<dbReference type="OrthoDB" id="10423808at2759"/>
<feature type="region of interest" description="Disordered" evidence="1">
    <location>
        <begin position="214"/>
        <end position="356"/>
    </location>
</feature>
<feature type="region of interest" description="Disordered" evidence="1">
    <location>
        <begin position="372"/>
        <end position="692"/>
    </location>
</feature>
<sequence length="973" mass="102953">MMMCVDELESQRRELEARRAMLEERFKLRLATAQEFGMIHTQRLGRVREAFVAQCGAARRRNQSILDKAKQSNDAFSHERALSGLSHKRLSHQTERFLSVADKLYPAWQEEQLHRKTRQLATIEEERFVTEQRRRAARDRFEQEQALAAVIAEGQRRLAAARAHERNESAVRQVRRGRSTAADGQALNAELERVNEAGRNARYDALAGGSNSARYGALAEEEATRRRRRRGENDPRSSDESSDGGSDDSGDRGEGAGRRGKRCYIGTDDDLDDGDERESCGGSEGGSGSIGKARGGAERAVPASEGVGQAWRDGEVPAGVRKEQRSENEGGGANSHERSRVAEGSTRRGRGRGDVESLETYVLQDVFCARQGEASHKAGRVGYRATGNPESRCGDDTAAAGLGANGAVGGESLQRRSSSSPLTVRKNGRHGSGMPVTATAKPDAERARERRSKTRDSRRRHRRRRSDENEELSVEPPQNLPPPPPKRSDGGCDSGVDEDVDSVHGVASAGGKPSYSTKETAELDLPRPPEKLSPTPGQRGDRARSFSSSDGSGRVMTVSSEGPASKLRDGGGIAGSSRKGARERLSREATAAGNGATGVVIAAARVPSWSEEEKEEEDTNEDNDAGTEGESKKRGSTTASAILSSEAAGFGHAVTSVLGRKDSPRDGRHGEPKVRRTPSKEGYLPTTLATPSRRPCLSLPEAARAVAALTAQIENLSTVLAAAPYGDEPGPSSSLSPSRQVLDAYGSVATVRSDGAKAAAVAAAVAAAAVATPVDDTAASTFPPSELAAFEMADLCAAVLDLITVHSAEILPAEALSGIVTAAKVRAEHRRGGKAHPGRLQLFDAVTSHARRLASGKDLGGVDHSTTAIAGVFAPCFEAAFSSSTARGNRAAGGGGASERLRRKVLAFLESAAGSNGAVDRGATAARKNHSSSKPTPAIPVMAATGLTKNHRGSSGFTKRAEGLPDGRQPKGL</sequence>
<feature type="compositionally biased region" description="Basic and acidic residues" evidence="1">
    <location>
        <begin position="312"/>
        <end position="328"/>
    </location>
</feature>
<feature type="compositionally biased region" description="Acidic residues" evidence="1">
    <location>
        <begin position="610"/>
        <end position="627"/>
    </location>
</feature>
<feature type="compositionally biased region" description="Basic and acidic residues" evidence="1">
    <location>
        <begin position="959"/>
        <end position="973"/>
    </location>
</feature>
<evidence type="ECO:0000256" key="1">
    <source>
        <dbReference type="SAM" id="MobiDB-lite"/>
    </source>
</evidence>
<name>D7FGZ3_ECTSI</name>
<evidence type="ECO:0000313" key="3">
    <source>
        <dbReference type="Proteomes" id="UP000002630"/>
    </source>
</evidence>
<protein>
    <submittedName>
        <fullName evidence="2">Uncharacterized protein</fullName>
    </submittedName>
</protein>
<dbReference type="STRING" id="2880.D7FGZ3"/>
<reference evidence="2 3" key="1">
    <citation type="journal article" date="2010" name="Nature">
        <title>The Ectocarpus genome and the independent evolution of multicellularity in brown algae.</title>
        <authorList>
            <person name="Cock J.M."/>
            <person name="Sterck L."/>
            <person name="Rouze P."/>
            <person name="Scornet D."/>
            <person name="Allen A.E."/>
            <person name="Amoutzias G."/>
            <person name="Anthouard V."/>
            <person name="Artiguenave F."/>
            <person name="Aury J.M."/>
            <person name="Badger J.H."/>
            <person name="Beszteri B."/>
            <person name="Billiau K."/>
            <person name="Bonnet E."/>
            <person name="Bothwell J.H."/>
            <person name="Bowler C."/>
            <person name="Boyen C."/>
            <person name="Brownlee C."/>
            <person name="Carrano C.J."/>
            <person name="Charrier B."/>
            <person name="Cho G.Y."/>
            <person name="Coelho S.M."/>
            <person name="Collen J."/>
            <person name="Corre E."/>
            <person name="Da Silva C."/>
            <person name="Delage L."/>
            <person name="Delaroque N."/>
            <person name="Dittami S.M."/>
            <person name="Doulbeau S."/>
            <person name="Elias M."/>
            <person name="Farnham G."/>
            <person name="Gachon C.M."/>
            <person name="Gschloessl B."/>
            <person name="Heesch S."/>
            <person name="Jabbari K."/>
            <person name="Jubin C."/>
            <person name="Kawai H."/>
            <person name="Kimura K."/>
            <person name="Kloareg B."/>
            <person name="Kupper F.C."/>
            <person name="Lang D."/>
            <person name="Le Bail A."/>
            <person name="Leblanc C."/>
            <person name="Lerouge P."/>
            <person name="Lohr M."/>
            <person name="Lopez P.J."/>
            <person name="Martens C."/>
            <person name="Maumus F."/>
            <person name="Michel G."/>
            <person name="Miranda-Saavedra D."/>
            <person name="Morales J."/>
            <person name="Moreau H."/>
            <person name="Motomura T."/>
            <person name="Nagasato C."/>
            <person name="Napoli C.A."/>
            <person name="Nelson D.R."/>
            <person name="Nyvall-Collen P."/>
            <person name="Peters A.F."/>
            <person name="Pommier C."/>
            <person name="Potin P."/>
            <person name="Poulain J."/>
            <person name="Quesneville H."/>
            <person name="Read B."/>
            <person name="Rensing S.A."/>
            <person name="Ritter A."/>
            <person name="Rousvoal S."/>
            <person name="Samanta M."/>
            <person name="Samson G."/>
            <person name="Schroeder D.C."/>
            <person name="Segurens B."/>
            <person name="Strittmatter M."/>
            <person name="Tonon T."/>
            <person name="Tregear J.W."/>
            <person name="Valentin K."/>
            <person name="von Dassow P."/>
            <person name="Yamagishi T."/>
            <person name="Van de Peer Y."/>
            <person name="Wincker P."/>
        </authorList>
    </citation>
    <scope>NUCLEOTIDE SEQUENCE [LARGE SCALE GENOMIC DNA]</scope>
    <source>
        <strain evidence="3">Ec32 / CCAP1310/4</strain>
    </source>
</reference>
<proteinExistence type="predicted"/>
<feature type="region of interest" description="Disordered" evidence="1">
    <location>
        <begin position="162"/>
        <end position="187"/>
    </location>
</feature>
<feature type="region of interest" description="Disordered" evidence="1">
    <location>
        <begin position="917"/>
        <end position="973"/>
    </location>
</feature>
<feature type="compositionally biased region" description="Basic and acidic residues" evidence="1">
    <location>
        <begin position="519"/>
        <end position="530"/>
    </location>
</feature>
<dbReference type="InParanoid" id="D7FGZ3"/>
<dbReference type="AlphaFoldDB" id="D7FGZ3"/>
<gene>
    <name evidence="2" type="ORF">Esi_0104_0008</name>
</gene>
<feature type="compositionally biased region" description="Low complexity" evidence="1">
    <location>
        <begin position="589"/>
        <end position="604"/>
    </location>
</feature>
<dbReference type="EMBL" id="FN647726">
    <property type="protein sequence ID" value="CBJ28371.1"/>
    <property type="molecule type" value="Genomic_DNA"/>
</dbReference>
<keyword evidence="3" id="KW-1185">Reference proteome</keyword>
<dbReference type="EMBL" id="FN649752">
    <property type="protein sequence ID" value="CBJ28371.1"/>
    <property type="molecule type" value="Genomic_DNA"/>
</dbReference>
<feature type="compositionally biased region" description="Polar residues" evidence="1">
    <location>
        <begin position="545"/>
        <end position="562"/>
    </location>
</feature>
<accession>D7FGZ3</accession>
<dbReference type="Proteomes" id="UP000002630">
    <property type="component" value="Linkage Group LG27"/>
</dbReference>
<evidence type="ECO:0000313" key="2">
    <source>
        <dbReference type="EMBL" id="CBJ28371.1"/>
    </source>
</evidence>
<feature type="compositionally biased region" description="Acidic residues" evidence="1">
    <location>
        <begin position="267"/>
        <end position="276"/>
    </location>
</feature>
<feature type="compositionally biased region" description="Basic residues" evidence="1">
    <location>
        <begin position="449"/>
        <end position="464"/>
    </location>
</feature>
<feature type="compositionally biased region" description="Basic and acidic residues" evidence="1">
    <location>
        <begin position="659"/>
        <end position="674"/>
    </location>
</feature>
<organism evidence="2 3">
    <name type="scientific">Ectocarpus siliculosus</name>
    <name type="common">Brown alga</name>
    <name type="synonym">Conferva siliculosa</name>
    <dbReference type="NCBI Taxonomy" id="2880"/>
    <lineage>
        <taxon>Eukaryota</taxon>
        <taxon>Sar</taxon>
        <taxon>Stramenopiles</taxon>
        <taxon>Ochrophyta</taxon>
        <taxon>PX clade</taxon>
        <taxon>Phaeophyceae</taxon>
        <taxon>Ectocarpales</taxon>
        <taxon>Ectocarpaceae</taxon>
        <taxon>Ectocarpus</taxon>
    </lineage>
</organism>